<accession>A0A0W0WN88</accession>
<evidence type="ECO:0000313" key="3">
    <source>
        <dbReference type="Proteomes" id="UP000054725"/>
    </source>
</evidence>
<keyword evidence="3" id="KW-1185">Reference proteome</keyword>
<dbReference type="EMBL" id="LNYO01000022">
    <property type="protein sequence ID" value="KTD33743.1"/>
    <property type="molecule type" value="Genomic_DNA"/>
</dbReference>
<dbReference type="Proteomes" id="UP000054725">
    <property type="component" value="Unassembled WGS sequence"/>
</dbReference>
<gene>
    <name evidence="2" type="ORF">Lnau_2220</name>
</gene>
<name>A0A0W0WN88_9GAMM</name>
<feature type="compositionally biased region" description="Acidic residues" evidence="1">
    <location>
        <begin position="301"/>
        <end position="312"/>
    </location>
</feature>
<organism evidence="2 3">
    <name type="scientific">Legionella nautarum</name>
    <dbReference type="NCBI Taxonomy" id="45070"/>
    <lineage>
        <taxon>Bacteria</taxon>
        <taxon>Pseudomonadati</taxon>
        <taxon>Pseudomonadota</taxon>
        <taxon>Gammaproteobacteria</taxon>
        <taxon>Legionellales</taxon>
        <taxon>Legionellaceae</taxon>
        <taxon>Legionella</taxon>
    </lineage>
</organism>
<feature type="compositionally biased region" description="Polar residues" evidence="1">
    <location>
        <begin position="319"/>
        <end position="341"/>
    </location>
</feature>
<sequence>MREKIIRATQNDISGEAKQLLEILTNLGFAPTVPALQQLLKELYPRLAAIFNQIYQELCEQKYTANENGVIVILPSPLLTEEADIDPVIEILDLYSSGPRFFGPLISFSEGNAELRLSATQTEVSEQPIVLENNLGIGIGTLVTSPQLPRSNSESDFQQYLEVLSQQPLMASNDIRPDHANHEICVLQDNPSSPLIEQQKGESDISKVMQFDCTQAVPDSKESDCQILAMALQQLIETDSNNSVNTFSCLPGSASESVSNPNGYFTSELSPFEEEELEDFEHGNSETQPKTSRYSLSEAGQFEEEELEDSESEDKGNLPKNSSPNLQTLSTVQEQTRTQLTNEQTNPAKYLQIKLKETRVYLQYISDLCNLKFFVNSRDYSHNTNLNNGFANKASIDFGVFLSQQFPASRAFLECLWLKLKSLNNHLSETDKKSYETQIEQIKKSYQDSIEQIKDGPKCVKIKHAADSRVCEFNRHYFFVLLKTLLQSIYENLHEATGGTHNRLNADTVNICQQIEEMLARYQVQQKTTGSNYRHFLAILETKDLNSAAAIRDSWQPKPIELTRNAENKKEIKKSNSRSASFNAGKQQKLLLCILHKLMLAWDSDIQSILNKASPNPASLFGKRKWPENENADLCSTNQI</sequence>
<feature type="region of interest" description="Disordered" evidence="1">
    <location>
        <begin position="273"/>
        <end position="341"/>
    </location>
</feature>
<feature type="compositionally biased region" description="Polar residues" evidence="1">
    <location>
        <begin position="285"/>
        <end position="295"/>
    </location>
</feature>
<reference evidence="2 3" key="1">
    <citation type="submission" date="2015-11" db="EMBL/GenBank/DDBJ databases">
        <title>Genomic analysis of 38 Legionella species identifies large and diverse effector repertoires.</title>
        <authorList>
            <person name="Burstein D."/>
            <person name="Amaro F."/>
            <person name="Zusman T."/>
            <person name="Lifshitz Z."/>
            <person name="Cohen O."/>
            <person name="Gilbert J.A."/>
            <person name="Pupko T."/>
            <person name="Shuman H.A."/>
            <person name="Segal G."/>
        </authorList>
    </citation>
    <scope>NUCLEOTIDE SEQUENCE [LARGE SCALE GENOMIC DNA]</scope>
    <source>
        <strain evidence="2 3">ATCC 49506</strain>
    </source>
</reference>
<proteinExistence type="predicted"/>
<dbReference type="AlphaFoldDB" id="A0A0W0WN88"/>
<evidence type="ECO:0000256" key="1">
    <source>
        <dbReference type="SAM" id="MobiDB-lite"/>
    </source>
</evidence>
<protein>
    <submittedName>
        <fullName evidence="2">Uncharacterized protein</fullName>
    </submittedName>
</protein>
<dbReference type="PATRIC" id="fig|45070.6.peg.2344"/>
<evidence type="ECO:0000313" key="2">
    <source>
        <dbReference type="EMBL" id="KTD33743.1"/>
    </source>
</evidence>
<comment type="caution">
    <text evidence="2">The sequence shown here is derived from an EMBL/GenBank/DDBJ whole genome shotgun (WGS) entry which is preliminary data.</text>
</comment>
<dbReference type="RefSeq" id="WP_058505225.1">
    <property type="nucleotide sequence ID" value="NZ_CAAAIF010000007.1"/>
</dbReference>